<organism evidence="2 3">
    <name type="scientific">Endocarpon pusillum (strain Z07020 / HMAS-L-300199)</name>
    <name type="common">Lichen-forming fungus</name>
    <dbReference type="NCBI Taxonomy" id="1263415"/>
    <lineage>
        <taxon>Eukaryota</taxon>
        <taxon>Fungi</taxon>
        <taxon>Dikarya</taxon>
        <taxon>Ascomycota</taxon>
        <taxon>Pezizomycotina</taxon>
        <taxon>Eurotiomycetes</taxon>
        <taxon>Chaetothyriomycetidae</taxon>
        <taxon>Verrucariales</taxon>
        <taxon>Verrucariaceae</taxon>
        <taxon>Endocarpon</taxon>
    </lineage>
</organism>
<accession>U1GHR8</accession>
<dbReference type="GeneID" id="19240743"/>
<dbReference type="Proteomes" id="UP000019373">
    <property type="component" value="Unassembled WGS sequence"/>
</dbReference>
<keyword evidence="3" id="KW-1185">Reference proteome</keyword>
<proteinExistence type="predicted"/>
<protein>
    <submittedName>
        <fullName evidence="2">Uncharacterized protein</fullName>
    </submittedName>
</protein>
<gene>
    <name evidence="2" type="ORF">EPUS_05796</name>
</gene>
<evidence type="ECO:0000256" key="1">
    <source>
        <dbReference type="SAM" id="MobiDB-lite"/>
    </source>
</evidence>
<dbReference type="HOGENOM" id="CLU_1927573_0_0_1"/>
<name>U1GHR8_ENDPU</name>
<sequence>METVLKGRRRETASRKNDRKSKAKFKSRDPKITPASPKEQENAFNYKYSFAGTRRLTEEITSNTLVKRSWPLPSNAVTPDGLNFKILELRLPNPAGAEVNERTRQGLKSEQNELAKWLLRSTAVIEGLIHD</sequence>
<reference evidence="3" key="1">
    <citation type="journal article" date="2014" name="BMC Genomics">
        <title>Genome characteristics reveal the impact of lichenization on lichen-forming fungus Endocarpon pusillum Hedwig (Verrucariales, Ascomycota).</title>
        <authorList>
            <person name="Wang Y.-Y."/>
            <person name="Liu B."/>
            <person name="Zhang X.-Y."/>
            <person name="Zhou Q.-M."/>
            <person name="Zhang T."/>
            <person name="Li H."/>
            <person name="Yu Y.-F."/>
            <person name="Zhang X.-L."/>
            <person name="Hao X.-Y."/>
            <person name="Wang M."/>
            <person name="Wang L."/>
            <person name="Wei J.-C."/>
        </authorList>
    </citation>
    <scope>NUCLEOTIDE SEQUENCE [LARGE SCALE GENOMIC DNA]</scope>
    <source>
        <strain evidence="3">Z07020 / HMAS-L-300199</strain>
    </source>
</reference>
<dbReference type="AlphaFoldDB" id="U1GHR8"/>
<evidence type="ECO:0000313" key="2">
    <source>
        <dbReference type="EMBL" id="ERF77227.1"/>
    </source>
</evidence>
<dbReference type="RefSeq" id="XP_007785437.1">
    <property type="nucleotide sequence ID" value="XM_007787247.1"/>
</dbReference>
<evidence type="ECO:0000313" key="3">
    <source>
        <dbReference type="Proteomes" id="UP000019373"/>
    </source>
</evidence>
<dbReference type="EMBL" id="KE720645">
    <property type="protein sequence ID" value="ERF77227.1"/>
    <property type="molecule type" value="Genomic_DNA"/>
</dbReference>
<feature type="region of interest" description="Disordered" evidence="1">
    <location>
        <begin position="1"/>
        <end position="40"/>
    </location>
</feature>